<reference evidence="3" key="1">
    <citation type="submission" date="2011-08" db="EMBL/GenBank/DDBJ databases">
        <authorList>
            <person name="Rombauts S."/>
        </authorList>
    </citation>
    <scope>NUCLEOTIDE SEQUENCE</scope>
    <source>
        <strain evidence="3">London</strain>
    </source>
</reference>
<reference evidence="2" key="2">
    <citation type="submission" date="2015-06" db="UniProtKB">
        <authorList>
            <consortium name="EnsemblMetazoa"/>
        </authorList>
    </citation>
    <scope>IDENTIFICATION</scope>
</reference>
<name>T1JVD8_TETUR</name>
<evidence type="ECO:0000256" key="1">
    <source>
        <dbReference type="SAM" id="MobiDB-lite"/>
    </source>
</evidence>
<organism evidence="2 3">
    <name type="scientific">Tetranychus urticae</name>
    <name type="common">Two-spotted spider mite</name>
    <dbReference type="NCBI Taxonomy" id="32264"/>
    <lineage>
        <taxon>Eukaryota</taxon>
        <taxon>Metazoa</taxon>
        <taxon>Ecdysozoa</taxon>
        <taxon>Arthropoda</taxon>
        <taxon>Chelicerata</taxon>
        <taxon>Arachnida</taxon>
        <taxon>Acari</taxon>
        <taxon>Acariformes</taxon>
        <taxon>Trombidiformes</taxon>
        <taxon>Prostigmata</taxon>
        <taxon>Eleutherengona</taxon>
        <taxon>Raphignathae</taxon>
        <taxon>Tetranychoidea</taxon>
        <taxon>Tetranychidae</taxon>
        <taxon>Tetranychus</taxon>
    </lineage>
</organism>
<feature type="compositionally biased region" description="Polar residues" evidence="1">
    <location>
        <begin position="131"/>
        <end position="141"/>
    </location>
</feature>
<protein>
    <submittedName>
        <fullName evidence="2">Uncharacterized protein</fullName>
    </submittedName>
</protein>
<dbReference type="HOGENOM" id="CLU_1456247_0_0_1"/>
<sequence length="186" mass="21240">MSERSLTLGQIGSNRQLFQAYHSWQDKKNGNGDLIDFFTLCEESKLMPQLIQLPWDANEEEGLINYLLNISSAKNAKLQAILFLLMKGKIDRAEKLKEQCLSVDEQFYDSAMIISAIIDSYAKHLPQYKDSTINQPVQEPNTPKKFDKRRRSRKRGDSLPTHPMQLRASSKKKSLQTNPSSSNVPP</sequence>
<dbReference type="Proteomes" id="UP000015104">
    <property type="component" value="Unassembled WGS sequence"/>
</dbReference>
<proteinExistence type="predicted"/>
<accession>T1JVD8</accession>
<dbReference type="EnsemblMetazoa" id="tetur02g04240.1">
    <property type="protein sequence ID" value="tetur02g04240.1"/>
    <property type="gene ID" value="tetur02g04240"/>
</dbReference>
<feature type="compositionally biased region" description="Polar residues" evidence="1">
    <location>
        <begin position="175"/>
        <end position="186"/>
    </location>
</feature>
<evidence type="ECO:0000313" key="3">
    <source>
        <dbReference type="Proteomes" id="UP000015104"/>
    </source>
</evidence>
<dbReference type="AlphaFoldDB" id="T1JVD8"/>
<dbReference type="EMBL" id="CAEY01000792">
    <property type="status" value="NOT_ANNOTATED_CDS"/>
    <property type="molecule type" value="Genomic_DNA"/>
</dbReference>
<keyword evidence="3" id="KW-1185">Reference proteome</keyword>
<evidence type="ECO:0000313" key="2">
    <source>
        <dbReference type="EnsemblMetazoa" id="tetur02g04240.1"/>
    </source>
</evidence>
<feature type="region of interest" description="Disordered" evidence="1">
    <location>
        <begin position="131"/>
        <end position="186"/>
    </location>
</feature>